<reference evidence="1" key="1">
    <citation type="journal article" date="2008" name="Microbiology">
        <title>Regulation of autoinducer 2 production and luxS expression in a pathogenic Edwardsiella tarda strain.</title>
        <authorList>
            <person name="Zhang M."/>
            <person name="Sun K."/>
            <person name="Sun L."/>
        </authorList>
    </citation>
    <scope>NUCLEOTIDE SEQUENCE</scope>
    <source>
        <strain evidence="1">TX1</strain>
    </source>
</reference>
<dbReference type="EMBL" id="EU070919">
    <property type="protein sequence ID" value="ABW76701.1"/>
    <property type="molecule type" value="Genomic_DNA"/>
</dbReference>
<evidence type="ECO:0000313" key="1">
    <source>
        <dbReference type="EMBL" id="ABW76701.1"/>
    </source>
</evidence>
<sequence>MKDAHLLSSSSLSSEMFILATGIVAFFFSSVRRAAEDSLQRTRCPGTPAPLGG</sequence>
<proteinExistence type="predicted"/>
<accession>B4XQ49</accession>
<dbReference type="AlphaFoldDB" id="B4XQ49"/>
<organism evidence="1">
    <name type="scientific">Edwardsiella tarda</name>
    <dbReference type="NCBI Taxonomy" id="636"/>
    <lineage>
        <taxon>Bacteria</taxon>
        <taxon>Pseudomonadati</taxon>
        <taxon>Pseudomonadota</taxon>
        <taxon>Gammaproteobacteria</taxon>
        <taxon>Enterobacterales</taxon>
        <taxon>Hafniaceae</taxon>
        <taxon>Edwardsiella</taxon>
    </lineage>
</organism>
<protein>
    <submittedName>
        <fullName evidence="1">Uncharacterized protein</fullName>
    </submittedName>
</protein>
<name>B4XQ49_EDWTA</name>